<evidence type="ECO:0000256" key="6">
    <source>
        <dbReference type="ARBA" id="ARBA00022997"/>
    </source>
</evidence>
<keyword evidence="8 10" id="KW-0961">Cell wall biogenesis/degradation</keyword>
<feature type="binding site" evidence="9">
    <location>
        <position position="206"/>
    </location>
    <ligand>
        <name>Zn(2+)</name>
        <dbReference type="ChEBI" id="CHEBI:29105"/>
        <note>catalytic</note>
    </ligand>
</feature>
<dbReference type="Proteomes" id="UP001501508">
    <property type="component" value="Unassembled WGS sequence"/>
</dbReference>
<feature type="binding site" evidence="9">
    <location>
        <position position="132"/>
    </location>
    <ligand>
        <name>Zn(2+)</name>
        <dbReference type="ChEBI" id="CHEBI:29105"/>
        <note>catalytic</note>
    </ligand>
</feature>
<feature type="active site" description="Proton donor/acceptor" evidence="9">
    <location>
        <position position="203"/>
    </location>
</feature>
<dbReference type="PANTHER" id="PTHR43126:SF2">
    <property type="entry name" value="D-ALANYL-D-ALANINE DIPEPTIDASE"/>
    <property type="match status" value="1"/>
</dbReference>
<evidence type="ECO:0000256" key="10">
    <source>
        <dbReference type="PIRNR" id="PIRNR026671"/>
    </source>
</evidence>
<feature type="binding site" evidence="9">
    <location>
        <position position="139"/>
    </location>
    <ligand>
        <name>Zn(2+)</name>
        <dbReference type="ChEBI" id="CHEBI:29105"/>
        <note>catalytic</note>
    </ligand>
</feature>
<dbReference type="PANTHER" id="PTHR43126">
    <property type="entry name" value="D-ALANYL-D-ALANINE DIPEPTIDASE"/>
    <property type="match status" value="1"/>
</dbReference>
<reference evidence="12" key="1">
    <citation type="journal article" date="2019" name="Int. J. Syst. Evol. Microbiol.">
        <title>The Global Catalogue of Microorganisms (GCM) 10K type strain sequencing project: providing services to taxonomists for standard genome sequencing and annotation.</title>
        <authorList>
            <consortium name="The Broad Institute Genomics Platform"/>
            <consortium name="The Broad Institute Genome Sequencing Center for Infectious Disease"/>
            <person name="Wu L."/>
            <person name="Ma J."/>
        </authorList>
    </citation>
    <scope>NUCLEOTIDE SEQUENCE [LARGE SCALE GENOMIC DNA]</scope>
    <source>
        <strain evidence="12">JCM 31920</strain>
    </source>
</reference>
<keyword evidence="4 9" id="KW-0378">Hydrolase</keyword>
<dbReference type="SUPFAM" id="SSF55166">
    <property type="entry name" value="Hedgehog/DD-peptidase"/>
    <property type="match status" value="1"/>
</dbReference>
<dbReference type="PIRSF" id="PIRSF026671">
    <property type="entry name" value="AA_dipeptidase"/>
    <property type="match status" value="1"/>
</dbReference>
<evidence type="ECO:0000256" key="1">
    <source>
        <dbReference type="ARBA" id="ARBA00001362"/>
    </source>
</evidence>
<dbReference type="HAMAP" id="MF_01924">
    <property type="entry name" value="A_A_dipeptidase"/>
    <property type="match status" value="1"/>
</dbReference>
<evidence type="ECO:0000256" key="3">
    <source>
        <dbReference type="ARBA" id="ARBA00022723"/>
    </source>
</evidence>
<keyword evidence="5 9" id="KW-0862">Zinc</keyword>
<evidence type="ECO:0000313" key="11">
    <source>
        <dbReference type="EMBL" id="GAA4444901.1"/>
    </source>
</evidence>
<evidence type="ECO:0000256" key="8">
    <source>
        <dbReference type="ARBA" id="ARBA00023316"/>
    </source>
</evidence>
<comment type="function">
    <text evidence="9 10">Catalyzes hydrolysis of the D-alanyl-D-alanine dipeptide.</text>
</comment>
<evidence type="ECO:0000256" key="2">
    <source>
        <dbReference type="ARBA" id="ARBA00022670"/>
    </source>
</evidence>
<dbReference type="Pfam" id="PF01427">
    <property type="entry name" value="Peptidase_M15"/>
    <property type="match status" value="1"/>
</dbReference>
<comment type="similarity">
    <text evidence="9 10">Belongs to the peptidase M15D family.</text>
</comment>
<dbReference type="EC" id="3.4.13.22" evidence="9 10"/>
<dbReference type="InterPro" id="IPR000755">
    <property type="entry name" value="A_A_dipeptidase"/>
</dbReference>
<proteinExistence type="inferred from homology"/>
<comment type="catalytic activity">
    <reaction evidence="1 9 10">
        <text>D-alanyl-D-alanine + H2O = 2 D-alanine</text>
        <dbReference type="Rhea" id="RHEA:20661"/>
        <dbReference type="ChEBI" id="CHEBI:15377"/>
        <dbReference type="ChEBI" id="CHEBI:57416"/>
        <dbReference type="ChEBI" id="CHEBI:57822"/>
        <dbReference type="EC" id="3.4.13.22"/>
    </reaction>
</comment>
<comment type="cofactor">
    <cofactor evidence="9">
        <name>Zn(2+)</name>
        <dbReference type="ChEBI" id="CHEBI:29105"/>
    </cofactor>
    <text evidence="9">Binds 1 zinc ion per subunit.</text>
</comment>
<evidence type="ECO:0000256" key="5">
    <source>
        <dbReference type="ARBA" id="ARBA00022833"/>
    </source>
</evidence>
<accession>A0ABP8M904</accession>
<name>A0ABP8M904_9BACT</name>
<keyword evidence="7 9" id="KW-0482">Metalloprotease</keyword>
<organism evidence="11 12">
    <name type="scientific">Ravibacter arvi</name>
    <dbReference type="NCBI Taxonomy" id="2051041"/>
    <lineage>
        <taxon>Bacteria</taxon>
        <taxon>Pseudomonadati</taxon>
        <taxon>Bacteroidota</taxon>
        <taxon>Cytophagia</taxon>
        <taxon>Cytophagales</taxon>
        <taxon>Spirosomataceae</taxon>
        <taxon>Ravibacter</taxon>
    </lineage>
</organism>
<protein>
    <recommendedName>
        <fullName evidence="9 10">D-alanyl-D-alanine dipeptidase</fullName>
        <shortName evidence="9 10">D-Ala-D-Ala dipeptidase</shortName>
        <ecNumber evidence="9 10">3.4.13.22</ecNumber>
    </recommendedName>
</protein>
<evidence type="ECO:0000256" key="7">
    <source>
        <dbReference type="ARBA" id="ARBA00023049"/>
    </source>
</evidence>
<feature type="site" description="Transition state stabilizer" evidence="9">
    <location>
        <position position="97"/>
    </location>
</feature>
<comment type="caution">
    <text evidence="11">The sequence shown here is derived from an EMBL/GenBank/DDBJ whole genome shotgun (WGS) entry which is preliminary data.</text>
</comment>
<keyword evidence="6 9" id="KW-0224">Dipeptidase</keyword>
<evidence type="ECO:0000256" key="9">
    <source>
        <dbReference type="HAMAP-Rule" id="MF_01924"/>
    </source>
</evidence>
<dbReference type="CDD" id="cd14840">
    <property type="entry name" value="D-Ala-D-Ala_dipeptidase_Aad"/>
    <property type="match status" value="1"/>
</dbReference>
<evidence type="ECO:0000313" key="12">
    <source>
        <dbReference type="Proteomes" id="UP001501508"/>
    </source>
</evidence>
<evidence type="ECO:0000256" key="4">
    <source>
        <dbReference type="ARBA" id="ARBA00022801"/>
    </source>
</evidence>
<keyword evidence="2 9" id="KW-0645">Protease</keyword>
<keyword evidence="3 9" id="KW-0479">Metal-binding</keyword>
<keyword evidence="12" id="KW-1185">Reference proteome</keyword>
<sequence length="223" mass="25765">MFILLAPFLGYAQSVRNLPEVEKDMIAKGLTDVQKADPTIRVELKYATDDNFMKKKVYQELQRAYLQKETVQKLVAAHQFLKEKHPGYRFLIYDAARPNSVQYHLWNRLDEMGIAKEDKTKYVADPKIGSNHNFGCAVDLTVVDDHGKPLDMGTPFDFFGPLAYPRAEQEMLKKGKLTQKQVDNREILRSAMKKAGFIVNTTEWWHFDSMSKAQARARYGMIR</sequence>
<dbReference type="InterPro" id="IPR009045">
    <property type="entry name" value="Zn_M74/Hedgehog-like"/>
</dbReference>
<gene>
    <name evidence="11" type="ORF">GCM10023091_35730</name>
</gene>
<dbReference type="EMBL" id="BAABEY010000033">
    <property type="protein sequence ID" value="GAA4444901.1"/>
    <property type="molecule type" value="Genomic_DNA"/>
</dbReference>
<dbReference type="Gene3D" id="3.30.1380.10">
    <property type="match status" value="1"/>
</dbReference>